<dbReference type="InterPro" id="IPR011992">
    <property type="entry name" value="EF-hand-dom_pair"/>
</dbReference>
<dbReference type="SMART" id="SM00456">
    <property type="entry name" value="WW"/>
    <property type="match status" value="1"/>
</dbReference>
<dbReference type="GO" id="GO:0008270">
    <property type="term" value="F:zinc ion binding"/>
    <property type="evidence" value="ECO:0007669"/>
    <property type="project" value="UniProtKB-KW"/>
</dbReference>
<dbReference type="GO" id="GO:0042383">
    <property type="term" value="C:sarcolemma"/>
    <property type="evidence" value="ECO:0007669"/>
    <property type="project" value="UniProtKB-SubCell"/>
</dbReference>
<protein>
    <recommendedName>
        <fullName evidence="6">aminomethyltransferase</fullName>
        <ecNumber evidence="6">2.1.2.10</ecNumber>
    </recommendedName>
    <alternativeName>
        <fullName evidence="20">Glycine cleavage system T protein</fullName>
    </alternativeName>
</protein>
<dbReference type="PANTHER" id="PTHR12268">
    <property type="entry name" value="E3 UBIQUITIN-PROTEIN LIGASE KCMF1"/>
    <property type="match status" value="1"/>
</dbReference>
<dbReference type="Gene3D" id="3.30.1360.120">
    <property type="entry name" value="Probable tRNA modification gtpase trme, domain 1"/>
    <property type="match status" value="1"/>
</dbReference>
<accession>A0A813Q7A0</accession>
<dbReference type="CDD" id="cd02334">
    <property type="entry name" value="ZZ_dystrophin"/>
    <property type="match status" value="1"/>
</dbReference>
<gene>
    <name evidence="27" type="ORF">GPM918_LOCUS1496</name>
    <name evidence="28" type="ORF">SRO942_LOCUS1496</name>
</gene>
<keyword evidence="14" id="KW-0106">Calcium</keyword>
<dbReference type="FunFam" id="2.40.30.110:FF:000002">
    <property type="entry name" value="Aminomethyltransferase"/>
    <property type="match status" value="1"/>
</dbReference>
<evidence type="ECO:0000256" key="13">
    <source>
        <dbReference type="ARBA" id="ARBA00022833"/>
    </source>
</evidence>
<dbReference type="GO" id="GO:0004047">
    <property type="term" value="F:aminomethyltransferase activity"/>
    <property type="evidence" value="ECO:0007669"/>
    <property type="project" value="UniProtKB-EC"/>
</dbReference>
<dbReference type="EMBL" id="CAJNOQ010000139">
    <property type="protein sequence ID" value="CAF0763007.1"/>
    <property type="molecule type" value="Genomic_DNA"/>
</dbReference>
<dbReference type="CDD" id="cd00201">
    <property type="entry name" value="WW"/>
    <property type="match status" value="1"/>
</dbReference>
<evidence type="ECO:0000256" key="4">
    <source>
        <dbReference type="ARBA" id="ARBA00008609"/>
    </source>
</evidence>
<evidence type="ECO:0000256" key="14">
    <source>
        <dbReference type="ARBA" id="ARBA00022837"/>
    </source>
</evidence>
<dbReference type="Pfam" id="PF01571">
    <property type="entry name" value="GCV_T"/>
    <property type="match status" value="1"/>
</dbReference>
<evidence type="ECO:0000256" key="6">
    <source>
        <dbReference type="ARBA" id="ARBA00012616"/>
    </source>
</evidence>
<comment type="subcellular location">
    <subcellularLocation>
        <location evidence="3">Cell membrane</location>
        <location evidence="3">Sarcolemma</location>
        <topology evidence="3">Peripheral membrane protein</topology>
        <orientation evidence="3">Cytoplasmic side</orientation>
    </subcellularLocation>
    <subcellularLocation>
        <location evidence="2">Cytoplasm</location>
        <location evidence="2">Cytoskeleton</location>
    </subcellularLocation>
    <subcellularLocation>
        <location evidence="1">Mitochondrion</location>
    </subcellularLocation>
</comment>
<name>A0A813Q7A0_9BILA</name>
<evidence type="ECO:0000313" key="27">
    <source>
        <dbReference type="EMBL" id="CAF0763007.1"/>
    </source>
</evidence>
<dbReference type="InterPro" id="IPR027266">
    <property type="entry name" value="TrmE/GcvT-like"/>
</dbReference>
<sequence>MFGSRVWKRYDGSRLRTEAKENAVPVPHAEPNRGSQSVIGLFQKCNYLSSQLNAYDFQKFQKPEIRSISVERIPLKIEQSKLVLSNLMSCKSDINIINQTARDVDSDFSITPYAQQTDRIQDINNRWNGLISSISQRAQVLQDLRYPSETERESSANPHSVESPWQRSTASNKVPYYINHFDRSTSWDHPEMLDLMRSFSNLNDIKFSAYRTAMKLRTLQKRLSLDLTLLGNVISVFEKPLDSVNSLSNSENYIDVAKILYYLQNIFEKTSSEYPQLLNVTVTVDMTLNWLLNVYDTSRTGTIRLLSMKIALSLLCRGNIEEKYRYIFSLAASEGETKDVVNRKNLSILFHDAIMIPKQLGEVAAFGGSSVEPSVKSCFEYANTPDAITVNDFLEWVKLEPQSLVWLPVMHRLAASETAKHEARCNICKEYPLIGFRYRSLKHFNCDICQTCFFSGRQTKFYKLDDPLQEYYTATTASEDIRDFFRIFRNKFWSKHRKQPKLGYLPLSLTFDETNSLIGVATTATPTHSIDIINSTPDTIFATSAPAQQIATKSDDEHSVIAQHCRNLNNFIQSSPRPPSASMLSIELLTRSSLDSEQRHELEAIIADLEDENHLLQNEYNRLCKQHIEKSQLINEYNISSNEQMMSYKDLEMLREAKLLRHHKSKLETRMKILEEHNKQLELQLNKSKQLLRPSNTRSPPLSQQSVRQINLGYMSAGDGDSSPLQTSGTSLRRSVERSLERQPNLITIDNLFSMADDINRAVVDLVQMFRLSSVLARTCVKPSQMVRSLTSLNTVAVEQEKLLAKNETPHLSESKRTPLFDFHVKHKGRLVNFSGWQLPVQYSESIGQSHKHTRAHSGLFDVSHMLQIKVHGKDRIKFMEQLVVSDIQNLKLNSSCLTLYTNKAGGILDDLIITKASDYLFVVSNAGRAENDLRHLNEHLEKSKDLNVDIEVLSDRALLALQGPSSSSVLQKFVPIDLTTFAFMQSASTTFANTIPCRVNRSGYTGEDGFEISVPANNVEQVASFLLESNEVALAGLGCRDSMRLEAGLCLYGNDIDEKTTPVEADLTWTIGKRRRELADFPGADIILDQIRNGVERKRIGVVSNGSCPRFGAEITDSDGKKIGQVTSGCPSPSLKHNIAIAYVSTNNAKPGTRVYLTVRNKKIEGNIVKLPFVPTKYYKPKNVTKQ</sequence>
<evidence type="ECO:0000256" key="23">
    <source>
        <dbReference type="SAM" id="Coils"/>
    </source>
</evidence>
<dbReference type="EMBL" id="CAJOBC010000139">
    <property type="protein sequence ID" value="CAF3544106.1"/>
    <property type="molecule type" value="Genomic_DNA"/>
</dbReference>
<dbReference type="Pfam" id="PF09069">
    <property type="entry name" value="EF-hand_3"/>
    <property type="match status" value="1"/>
</dbReference>
<keyword evidence="11" id="KW-0479">Metal-binding</keyword>
<keyword evidence="10" id="KW-0808">Transferase</keyword>
<evidence type="ECO:0000256" key="24">
    <source>
        <dbReference type="SAM" id="MobiDB-lite"/>
    </source>
</evidence>
<evidence type="ECO:0000313" key="28">
    <source>
        <dbReference type="EMBL" id="CAF3544106.1"/>
    </source>
</evidence>
<dbReference type="SUPFAM" id="SSF47473">
    <property type="entry name" value="EF-hand"/>
    <property type="match status" value="2"/>
</dbReference>
<dbReference type="InterPro" id="IPR015153">
    <property type="entry name" value="EF-hand_dom_typ1"/>
</dbReference>
<dbReference type="InterPro" id="IPR050774">
    <property type="entry name" value="KCMF1/Dystrophin"/>
</dbReference>
<dbReference type="InterPro" id="IPR013977">
    <property type="entry name" value="GcvT_C"/>
</dbReference>
<evidence type="ECO:0000256" key="20">
    <source>
        <dbReference type="ARBA" id="ARBA00031395"/>
    </source>
</evidence>
<dbReference type="EC" id="2.1.2.10" evidence="6"/>
<feature type="domain" description="ZZ-type" evidence="26">
    <location>
        <begin position="420"/>
        <end position="476"/>
    </location>
</feature>
<evidence type="ECO:0000256" key="10">
    <source>
        <dbReference type="ARBA" id="ARBA00022679"/>
    </source>
</evidence>
<dbReference type="Gene3D" id="2.20.70.10">
    <property type="match status" value="1"/>
</dbReference>
<reference evidence="27" key="1">
    <citation type="submission" date="2021-02" db="EMBL/GenBank/DDBJ databases">
        <authorList>
            <person name="Nowell W R."/>
        </authorList>
    </citation>
    <scope>NUCLEOTIDE SEQUENCE</scope>
</reference>
<feature type="coiled-coil region" evidence="23">
    <location>
        <begin position="599"/>
        <end position="626"/>
    </location>
</feature>
<comment type="subunit">
    <text evidence="5">The glycine cleavage system is composed of four proteins: P, T, L and H.</text>
</comment>
<dbReference type="Gene3D" id="3.30.60.90">
    <property type="match status" value="1"/>
</dbReference>
<keyword evidence="9" id="KW-0032">Aminotransferase</keyword>
<evidence type="ECO:0000256" key="21">
    <source>
        <dbReference type="ARBA" id="ARBA00047665"/>
    </source>
</evidence>
<dbReference type="GO" id="GO:0003779">
    <property type="term" value="F:actin binding"/>
    <property type="evidence" value="ECO:0007669"/>
    <property type="project" value="UniProtKB-KW"/>
</dbReference>
<feature type="compositionally biased region" description="Polar residues" evidence="24">
    <location>
        <begin position="155"/>
        <end position="167"/>
    </location>
</feature>
<dbReference type="InterPro" id="IPR006223">
    <property type="entry name" value="GcvT"/>
</dbReference>
<dbReference type="GO" id="GO:0099536">
    <property type="term" value="P:synaptic signaling"/>
    <property type="evidence" value="ECO:0007669"/>
    <property type="project" value="TreeGrafter"/>
</dbReference>
<evidence type="ECO:0000256" key="3">
    <source>
        <dbReference type="ARBA" id="ARBA00004278"/>
    </source>
</evidence>
<evidence type="ECO:0000256" key="9">
    <source>
        <dbReference type="ARBA" id="ARBA00022576"/>
    </source>
</evidence>
<dbReference type="InterPro" id="IPR029043">
    <property type="entry name" value="GcvT/YgfZ_C"/>
</dbReference>
<proteinExistence type="inferred from homology"/>
<comment type="caution">
    <text evidence="27">The sequence shown here is derived from an EMBL/GenBank/DDBJ whole genome shotgun (WGS) entry which is preliminary data.</text>
</comment>
<keyword evidence="18" id="KW-0009">Actin-binding</keyword>
<dbReference type="GO" id="GO:0016010">
    <property type="term" value="C:dystrophin-associated glycoprotein complex"/>
    <property type="evidence" value="ECO:0007669"/>
    <property type="project" value="UniProtKB-ARBA"/>
</dbReference>
<dbReference type="Gene3D" id="3.30.70.1400">
    <property type="entry name" value="Aminomethyltransferase beta-barrel domains"/>
    <property type="match status" value="1"/>
</dbReference>
<dbReference type="GO" id="GO:0005739">
    <property type="term" value="C:mitochondrion"/>
    <property type="evidence" value="ECO:0007669"/>
    <property type="project" value="UniProtKB-SubCell"/>
</dbReference>
<dbReference type="PROSITE" id="PS01159">
    <property type="entry name" value="WW_DOMAIN_1"/>
    <property type="match status" value="1"/>
</dbReference>
<comment type="catalytic activity">
    <reaction evidence="21">
        <text>N(6)-[(R)-S(8)-aminomethyldihydrolipoyl]-L-lysyl-[protein] + (6S)-5,6,7,8-tetrahydrofolate = N(6)-[(R)-dihydrolipoyl]-L-lysyl-[protein] + (6R)-5,10-methylene-5,6,7,8-tetrahydrofolate + NH4(+)</text>
        <dbReference type="Rhea" id="RHEA:16945"/>
        <dbReference type="Rhea" id="RHEA-COMP:10475"/>
        <dbReference type="Rhea" id="RHEA-COMP:10492"/>
        <dbReference type="ChEBI" id="CHEBI:15636"/>
        <dbReference type="ChEBI" id="CHEBI:28938"/>
        <dbReference type="ChEBI" id="CHEBI:57453"/>
        <dbReference type="ChEBI" id="CHEBI:83100"/>
        <dbReference type="ChEBI" id="CHEBI:83143"/>
        <dbReference type="EC" id="2.1.2.10"/>
    </reaction>
</comment>
<dbReference type="GO" id="GO:0006546">
    <property type="term" value="P:glycine catabolic process"/>
    <property type="evidence" value="ECO:0007669"/>
    <property type="project" value="InterPro"/>
</dbReference>
<dbReference type="SUPFAM" id="SSF51045">
    <property type="entry name" value="WW domain"/>
    <property type="match status" value="1"/>
</dbReference>
<organism evidence="27 29">
    <name type="scientific">Didymodactylos carnosus</name>
    <dbReference type="NCBI Taxonomy" id="1234261"/>
    <lineage>
        <taxon>Eukaryota</taxon>
        <taxon>Metazoa</taxon>
        <taxon>Spiralia</taxon>
        <taxon>Gnathifera</taxon>
        <taxon>Rotifera</taxon>
        <taxon>Eurotatoria</taxon>
        <taxon>Bdelloidea</taxon>
        <taxon>Philodinida</taxon>
        <taxon>Philodinidae</taxon>
        <taxon>Didymodactylos</taxon>
    </lineage>
</organism>
<evidence type="ECO:0000259" key="25">
    <source>
        <dbReference type="PROSITE" id="PS50020"/>
    </source>
</evidence>
<evidence type="ECO:0000256" key="2">
    <source>
        <dbReference type="ARBA" id="ARBA00004245"/>
    </source>
</evidence>
<evidence type="ECO:0000256" key="18">
    <source>
        <dbReference type="ARBA" id="ARBA00023203"/>
    </source>
</evidence>
<dbReference type="SUPFAM" id="SSF57850">
    <property type="entry name" value="RING/U-box"/>
    <property type="match status" value="1"/>
</dbReference>
<keyword evidence="19" id="KW-0206">Cytoskeleton</keyword>
<evidence type="ECO:0000256" key="12">
    <source>
        <dbReference type="ARBA" id="ARBA00022771"/>
    </source>
</evidence>
<dbReference type="SUPFAM" id="SSF46966">
    <property type="entry name" value="Spectrin repeat"/>
    <property type="match status" value="1"/>
</dbReference>
<dbReference type="NCBIfam" id="NF001567">
    <property type="entry name" value="PRK00389.1"/>
    <property type="match status" value="1"/>
</dbReference>
<dbReference type="Gene3D" id="4.10.1250.10">
    <property type="entry name" value="Aminomethyltransferase fragment"/>
    <property type="match status" value="1"/>
</dbReference>
<evidence type="ECO:0000313" key="29">
    <source>
        <dbReference type="Proteomes" id="UP000663829"/>
    </source>
</evidence>
<feature type="region of interest" description="Disordered" evidence="24">
    <location>
        <begin position="145"/>
        <end position="167"/>
    </location>
</feature>
<evidence type="ECO:0000256" key="17">
    <source>
        <dbReference type="ARBA" id="ARBA00023136"/>
    </source>
</evidence>
<feature type="coiled-coil region" evidence="23">
    <location>
        <begin position="927"/>
        <end position="957"/>
    </location>
</feature>
<feature type="domain" description="WW" evidence="25">
    <location>
        <begin position="159"/>
        <end position="192"/>
    </location>
</feature>
<dbReference type="SUPFAM" id="SSF101790">
    <property type="entry name" value="Aminomethyltransferase beta-barrel domain"/>
    <property type="match status" value="1"/>
</dbReference>
<keyword evidence="15" id="KW-0809">Transit peptide</keyword>
<dbReference type="SMART" id="SM00291">
    <property type="entry name" value="ZnF_ZZ"/>
    <property type="match status" value="1"/>
</dbReference>
<dbReference type="InterPro" id="IPR001202">
    <property type="entry name" value="WW_dom"/>
</dbReference>
<dbReference type="PROSITE" id="PS50135">
    <property type="entry name" value="ZF_ZZ_2"/>
    <property type="match status" value="1"/>
</dbReference>
<keyword evidence="12 22" id="KW-0863">Zinc-finger</keyword>
<dbReference type="Pfam" id="PF09068">
    <property type="entry name" value="EF-hand_2"/>
    <property type="match status" value="1"/>
</dbReference>
<evidence type="ECO:0000256" key="19">
    <source>
        <dbReference type="ARBA" id="ARBA00023212"/>
    </source>
</evidence>
<dbReference type="OrthoDB" id="10057795at2759"/>
<dbReference type="InterPro" id="IPR043145">
    <property type="entry name" value="Znf_ZZ_sf"/>
</dbReference>
<dbReference type="Proteomes" id="UP000681722">
    <property type="component" value="Unassembled WGS sequence"/>
</dbReference>
<dbReference type="Gene3D" id="1.10.238.10">
    <property type="entry name" value="EF-hand"/>
    <property type="match status" value="2"/>
</dbReference>
<evidence type="ECO:0000256" key="11">
    <source>
        <dbReference type="ARBA" id="ARBA00022723"/>
    </source>
</evidence>
<dbReference type="InterPro" id="IPR036020">
    <property type="entry name" value="WW_dom_sf"/>
</dbReference>
<feature type="region of interest" description="Disordered" evidence="24">
    <location>
        <begin position="717"/>
        <end position="737"/>
    </location>
</feature>
<dbReference type="FunFam" id="3.30.70.1400:FF:000001">
    <property type="entry name" value="Aminomethyltransferase"/>
    <property type="match status" value="1"/>
</dbReference>
<dbReference type="SUPFAM" id="SSF103025">
    <property type="entry name" value="Folate-binding domain"/>
    <property type="match status" value="1"/>
</dbReference>
<dbReference type="InterPro" id="IPR015154">
    <property type="entry name" value="EF-hand_dom_typ2"/>
</dbReference>
<dbReference type="Gene3D" id="6.10.140.70">
    <property type="match status" value="1"/>
</dbReference>
<keyword evidence="13" id="KW-0862">Zinc</keyword>
<dbReference type="Proteomes" id="UP000663829">
    <property type="component" value="Unassembled WGS sequence"/>
</dbReference>
<evidence type="ECO:0000256" key="8">
    <source>
        <dbReference type="ARBA" id="ARBA00022490"/>
    </source>
</evidence>
<keyword evidence="7" id="KW-1003">Cell membrane</keyword>
<dbReference type="NCBIfam" id="TIGR00528">
    <property type="entry name" value="gcvT"/>
    <property type="match status" value="1"/>
</dbReference>
<comment type="similarity">
    <text evidence="4">Belongs to the GcvT family.</text>
</comment>
<dbReference type="GO" id="GO:0008483">
    <property type="term" value="F:transaminase activity"/>
    <property type="evidence" value="ECO:0007669"/>
    <property type="project" value="UniProtKB-KW"/>
</dbReference>
<dbReference type="FunFam" id="4.10.1250.10:FF:000002">
    <property type="entry name" value="Aminomethyltransferase"/>
    <property type="match status" value="1"/>
</dbReference>
<evidence type="ECO:0000256" key="5">
    <source>
        <dbReference type="ARBA" id="ARBA00011690"/>
    </source>
</evidence>
<dbReference type="Gene3D" id="2.40.30.110">
    <property type="entry name" value="Aminomethyltransferase beta-barrel domains"/>
    <property type="match status" value="1"/>
</dbReference>
<dbReference type="AlphaFoldDB" id="A0A813Q7A0"/>
<evidence type="ECO:0000256" key="15">
    <source>
        <dbReference type="ARBA" id="ARBA00022946"/>
    </source>
</evidence>
<dbReference type="InterPro" id="IPR000433">
    <property type="entry name" value="Znf_ZZ"/>
</dbReference>
<keyword evidence="23" id="KW-0175">Coiled coil</keyword>
<dbReference type="Pfam" id="PF08669">
    <property type="entry name" value="GCV_T_C"/>
    <property type="match status" value="1"/>
</dbReference>
<keyword evidence="17" id="KW-0472">Membrane</keyword>
<evidence type="ECO:0000256" key="7">
    <source>
        <dbReference type="ARBA" id="ARBA00022475"/>
    </source>
</evidence>
<feature type="region of interest" description="Disordered" evidence="24">
    <location>
        <begin position="686"/>
        <end position="705"/>
    </location>
</feature>
<dbReference type="Pfam" id="PF00569">
    <property type="entry name" value="ZZ"/>
    <property type="match status" value="1"/>
</dbReference>
<dbReference type="PANTHER" id="PTHR12268:SF14">
    <property type="entry name" value="DYSTROPHIN-1"/>
    <property type="match status" value="1"/>
</dbReference>
<dbReference type="GO" id="GO:0045202">
    <property type="term" value="C:synapse"/>
    <property type="evidence" value="ECO:0007669"/>
    <property type="project" value="GOC"/>
</dbReference>
<evidence type="ECO:0000259" key="26">
    <source>
        <dbReference type="PROSITE" id="PS50135"/>
    </source>
</evidence>
<keyword evidence="16" id="KW-0496">Mitochondrion</keyword>
<keyword evidence="29" id="KW-1185">Reference proteome</keyword>
<evidence type="ECO:0000256" key="16">
    <source>
        <dbReference type="ARBA" id="ARBA00023128"/>
    </source>
</evidence>
<evidence type="ECO:0000256" key="22">
    <source>
        <dbReference type="PROSITE-ProRule" id="PRU00228"/>
    </source>
</evidence>
<keyword evidence="8" id="KW-0963">Cytoplasm</keyword>
<dbReference type="GO" id="GO:0005960">
    <property type="term" value="C:glycine cleavage complex"/>
    <property type="evidence" value="ECO:0007669"/>
    <property type="project" value="InterPro"/>
</dbReference>
<dbReference type="InterPro" id="IPR006222">
    <property type="entry name" value="GCVT_N"/>
</dbReference>
<dbReference type="GO" id="GO:0005856">
    <property type="term" value="C:cytoskeleton"/>
    <property type="evidence" value="ECO:0007669"/>
    <property type="project" value="UniProtKB-SubCell"/>
</dbReference>
<evidence type="ECO:0000256" key="1">
    <source>
        <dbReference type="ARBA" id="ARBA00004173"/>
    </source>
</evidence>
<dbReference type="PROSITE" id="PS50020">
    <property type="entry name" value="WW_DOMAIN_2"/>
    <property type="match status" value="1"/>
</dbReference>